<dbReference type="Pfam" id="PF08855">
    <property type="entry name" value="DUF1825"/>
    <property type="match status" value="1"/>
</dbReference>
<evidence type="ECO:0000313" key="1">
    <source>
        <dbReference type="EMBL" id="AOV58744.1"/>
    </source>
</evidence>
<accession>A0A1D8KJF3</accession>
<dbReference type="EMBL" id="KU686198">
    <property type="protein sequence ID" value="AOV58983.1"/>
    <property type="molecule type" value="Genomic_DNA"/>
</dbReference>
<evidence type="ECO:0000313" key="5">
    <source>
        <dbReference type="Proteomes" id="UP000240804"/>
    </source>
</evidence>
<sequence>MSDFFTSEMVQGDLQELAKMQEYCMKSMVVFPALSPEKKMEYFNVLQEMIEKQKVFYARLKLSGPDNQEAQDMADSIKQAAMMYGASEHEDANVIFDDLISKVEMMKKALEAEGS</sequence>
<dbReference type="InterPro" id="IPR014954">
    <property type="entry name" value="DUF1825"/>
</dbReference>
<dbReference type="OrthoDB" id="19711at10239"/>
<dbReference type="RefSeq" id="YP_009321503.1">
    <property type="nucleotide sequence ID" value="NC_031906.1"/>
</dbReference>
<evidence type="ECO:0000313" key="3">
    <source>
        <dbReference type="EMBL" id="AOV59223.1"/>
    </source>
</evidence>
<keyword evidence="4" id="KW-1185">Reference proteome</keyword>
<gene>
    <name evidence="3" type="ORF">C421010_240</name>
    <name evidence="1" type="ORF">S250808_239</name>
    <name evidence="2" type="ORF">T040910_239</name>
</gene>
<protein>
    <submittedName>
        <fullName evidence="1">DUF1825 domain-containing protein</fullName>
    </submittedName>
</protein>
<dbReference type="EMBL" id="KU686197">
    <property type="protein sequence ID" value="AOV58744.1"/>
    <property type="molecule type" value="Genomic_DNA"/>
</dbReference>
<reference evidence="4 5" key="1">
    <citation type="journal article" date="2016" name="Virology">
        <title>The genomic content and context of auxiliary metabolic genes in marine cyanomyoviruses.</title>
        <authorList>
            <person name="Crummett L.T."/>
            <person name="Puxty R.J."/>
            <person name="Weihe C."/>
            <person name="Marston M.F."/>
            <person name="Martiny J.B."/>
        </authorList>
    </citation>
    <scope>NUCLEOTIDE SEQUENCE [LARGE SCALE GENOMIC DNA]</scope>
    <source>
        <strain evidence="1">0808SB25</strain>
        <strain evidence="2">0910TB04</strain>
        <strain evidence="3">1010CC42</strain>
    </source>
</reference>
<evidence type="ECO:0000313" key="6">
    <source>
        <dbReference type="Proteomes" id="UP000240920"/>
    </source>
</evidence>
<dbReference type="GeneID" id="30306531"/>
<dbReference type="Proteomes" id="UP000240920">
    <property type="component" value="Segment"/>
</dbReference>
<dbReference type="Proteomes" id="UP000240804">
    <property type="component" value="Segment"/>
</dbReference>
<organism evidence="1 6">
    <name type="scientific">Synechococcus phage S-CAM3</name>
    <dbReference type="NCBI Taxonomy" id="1883366"/>
    <lineage>
        <taxon>Viruses</taxon>
        <taxon>Duplodnaviria</taxon>
        <taxon>Heunggongvirae</taxon>
        <taxon>Uroviricota</taxon>
        <taxon>Caudoviricetes</taxon>
        <taxon>Pantevenvirales</taxon>
        <taxon>Kyanoviridae</taxon>
        <taxon>Charybdisvirus</taxon>
        <taxon>Charybdisvirus scam3</taxon>
    </lineage>
</organism>
<name>A0A1D8KJF3_9CAUD</name>
<dbReference type="KEGG" id="vg:30306531"/>
<evidence type="ECO:0000313" key="2">
    <source>
        <dbReference type="EMBL" id="AOV58983.1"/>
    </source>
</evidence>
<dbReference type="EMBL" id="KU686199">
    <property type="protein sequence ID" value="AOV59223.1"/>
    <property type="molecule type" value="Genomic_DNA"/>
</dbReference>
<proteinExistence type="predicted"/>
<dbReference type="Proteomes" id="UP000204537">
    <property type="component" value="Segment"/>
</dbReference>
<evidence type="ECO:0000313" key="4">
    <source>
        <dbReference type="Proteomes" id="UP000204537"/>
    </source>
</evidence>